<dbReference type="Pfam" id="PF00071">
    <property type="entry name" value="Ras"/>
    <property type="match status" value="1"/>
</dbReference>
<dbReference type="SUPFAM" id="SSF52540">
    <property type="entry name" value="P-loop containing nucleoside triphosphate hydrolases"/>
    <property type="match status" value="1"/>
</dbReference>
<dbReference type="SMART" id="SM00174">
    <property type="entry name" value="RHO"/>
    <property type="match status" value="1"/>
</dbReference>
<dbReference type="GO" id="GO:0005525">
    <property type="term" value="F:GTP binding"/>
    <property type="evidence" value="ECO:0007669"/>
    <property type="project" value="UniProtKB-KW"/>
</dbReference>
<dbReference type="FunFam" id="3.40.50.300:FF:001447">
    <property type="entry name" value="Ras-related protein Rab-1B"/>
    <property type="match status" value="1"/>
</dbReference>
<dbReference type="InterPro" id="IPR001806">
    <property type="entry name" value="Small_GTPase"/>
</dbReference>
<dbReference type="EMBL" id="RRYP01015395">
    <property type="protein sequence ID" value="TNV75515.1"/>
    <property type="molecule type" value="Genomic_DNA"/>
</dbReference>
<evidence type="ECO:0000256" key="2">
    <source>
        <dbReference type="ARBA" id="ARBA00023134"/>
    </source>
</evidence>
<dbReference type="InterPro" id="IPR027417">
    <property type="entry name" value="P-loop_NTPase"/>
</dbReference>
<proteinExistence type="predicted"/>
<name>A0A8J8SYQ4_HALGN</name>
<dbReference type="Gene3D" id="3.40.50.300">
    <property type="entry name" value="P-loop containing nucleotide triphosphate hydrolases"/>
    <property type="match status" value="1"/>
</dbReference>
<sequence>MTQVKKENTYKLITLGDSQVGKSSFLRRYVNKHYTEHFTCTIGCDFHSKIFADFPDEEARKIYLWDTAGQERHSDACIQFFSLSERKSFENVGNWVAELEKNSSDNISKILMGCKSDLVERREVSFEEGQKLAESFGMQYVETSAKTGEGVEEAMKIFTKEIFSKPSINSIAMQIKRVQDQPTINNNYTCNC</sequence>
<gene>
    <name evidence="3" type="ORF">FGO68_gene4272</name>
</gene>
<comment type="caution">
    <text evidence="3">The sequence shown here is derived from an EMBL/GenBank/DDBJ whole genome shotgun (WGS) entry which is preliminary data.</text>
</comment>
<evidence type="ECO:0000313" key="3">
    <source>
        <dbReference type="EMBL" id="TNV75515.1"/>
    </source>
</evidence>
<dbReference type="NCBIfam" id="TIGR00231">
    <property type="entry name" value="small_GTP"/>
    <property type="match status" value="1"/>
</dbReference>
<evidence type="ECO:0000256" key="1">
    <source>
        <dbReference type="ARBA" id="ARBA00022741"/>
    </source>
</evidence>
<dbReference type="InterPro" id="IPR005225">
    <property type="entry name" value="Small_GTP-bd"/>
</dbReference>
<dbReference type="SMART" id="SM00173">
    <property type="entry name" value="RAS"/>
    <property type="match status" value="1"/>
</dbReference>
<keyword evidence="1" id="KW-0547">Nucleotide-binding</keyword>
<reference evidence="3" key="1">
    <citation type="submission" date="2019-06" db="EMBL/GenBank/DDBJ databases">
        <authorList>
            <person name="Zheng W."/>
        </authorList>
    </citation>
    <scope>NUCLEOTIDE SEQUENCE</scope>
    <source>
        <strain evidence="3">QDHG01</strain>
    </source>
</reference>
<dbReference type="PROSITE" id="PS51421">
    <property type="entry name" value="RAS"/>
    <property type="match status" value="1"/>
</dbReference>
<dbReference type="CDD" id="cd00154">
    <property type="entry name" value="Rab"/>
    <property type="match status" value="1"/>
</dbReference>
<evidence type="ECO:0000313" key="4">
    <source>
        <dbReference type="Proteomes" id="UP000785679"/>
    </source>
</evidence>
<dbReference type="SMART" id="SM00176">
    <property type="entry name" value="RAN"/>
    <property type="match status" value="1"/>
</dbReference>
<dbReference type="OrthoDB" id="5976022at2759"/>
<dbReference type="PROSITE" id="PS51419">
    <property type="entry name" value="RAB"/>
    <property type="match status" value="1"/>
</dbReference>
<accession>A0A8J8SYQ4</accession>
<protein>
    <submittedName>
        <fullName evidence="3">Uncharacterized protein</fullName>
    </submittedName>
</protein>
<keyword evidence="2" id="KW-0342">GTP-binding</keyword>
<dbReference type="PRINTS" id="PR00449">
    <property type="entry name" value="RASTRNSFRMNG"/>
</dbReference>
<dbReference type="AlphaFoldDB" id="A0A8J8SYQ4"/>
<keyword evidence="4" id="KW-1185">Reference proteome</keyword>
<organism evidence="3 4">
    <name type="scientific">Halteria grandinella</name>
    <dbReference type="NCBI Taxonomy" id="5974"/>
    <lineage>
        <taxon>Eukaryota</taxon>
        <taxon>Sar</taxon>
        <taxon>Alveolata</taxon>
        <taxon>Ciliophora</taxon>
        <taxon>Intramacronucleata</taxon>
        <taxon>Spirotrichea</taxon>
        <taxon>Stichotrichia</taxon>
        <taxon>Sporadotrichida</taxon>
        <taxon>Halteriidae</taxon>
        <taxon>Halteria</taxon>
    </lineage>
</organism>
<dbReference type="SMART" id="SM00175">
    <property type="entry name" value="RAB"/>
    <property type="match status" value="1"/>
</dbReference>
<dbReference type="Proteomes" id="UP000785679">
    <property type="component" value="Unassembled WGS sequence"/>
</dbReference>
<dbReference type="PANTHER" id="PTHR47977">
    <property type="entry name" value="RAS-RELATED PROTEIN RAB"/>
    <property type="match status" value="1"/>
</dbReference>
<dbReference type="InterPro" id="IPR050227">
    <property type="entry name" value="Rab"/>
</dbReference>
<dbReference type="GO" id="GO:0003924">
    <property type="term" value="F:GTPase activity"/>
    <property type="evidence" value="ECO:0007669"/>
    <property type="project" value="InterPro"/>
</dbReference>